<keyword evidence="2" id="KW-1133">Transmembrane helix</keyword>
<reference evidence="3" key="1">
    <citation type="journal article" date="2021" name="Proc. Natl. Acad. Sci. U.S.A.">
        <title>Three genomes in the algal genus Volvox reveal the fate of a haploid sex-determining region after a transition to homothallism.</title>
        <authorList>
            <person name="Yamamoto K."/>
            <person name="Hamaji T."/>
            <person name="Kawai-Toyooka H."/>
            <person name="Matsuzaki R."/>
            <person name="Takahashi F."/>
            <person name="Nishimura Y."/>
            <person name="Kawachi M."/>
            <person name="Noguchi H."/>
            <person name="Minakuchi Y."/>
            <person name="Umen J.G."/>
            <person name="Toyoda A."/>
            <person name="Nozaki H."/>
        </authorList>
    </citation>
    <scope>NUCLEOTIDE SEQUENCE</scope>
    <source>
        <strain evidence="3">NIES-3780</strain>
    </source>
</reference>
<evidence type="ECO:0000256" key="1">
    <source>
        <dbReference type="SAM" id="MobiDB-lite"/>
    </source>
</evidence>
<gene>
    <name evidence="3" type="ORF">Vafri_3905</name>
</gene>
<feature type="compositionally biased region" description="Low complexity" evidence="1">
    <location>
        <begin position="15"/>
        <end position="27"/>
    </location>
</feature>
<dbReference type="PANTHER" id="PTHR35321">
    <property type="entry name" value="OS02G0753200 PROTEIN"/>
    <property type="match status" value="1"/>
</dbReference>
<feature type="region of interest" description="Disordered" evidence="1">
    <location>
        <begin position="171"/>
        <end position="223"/>
    </location>
</feature>
<proteinExistence type="predicted"/>
<evidence type="ECO:0000313" key="3">
    <source>
        <dbReference type="EMBL" id="GIL47731.1"/>
    </source>
</evidence>
<accession>A0A8J4AV33</accession>
<feature type="region of interest" description="Disordered" evidence="1">
    <location>
        <begin position="274"/>
        <end position="319"/>
    </location>
</feature>
<sequence length="319" mass="34630">MTSSQKPHPNSPILHQQGRPQGQHGPPSRSVNHTNPAIPSFHLACLLVCMSVYLSAYLPFSSLLLLIKISFLLRILSYPVAQLHDGMHDDAFSWAACSVVLSYLSFTDRPPKPLLASLASSCYFLVPILPPAAFPNLQVEGPPTFLDPEAIRPLATSELHGLSDEQAALLAGPSSHGIGGRGGGRQQPGKDFDISRLAPPLKGQAKQSADKRDAPPGAVIEGKAKRYKLEEGLETTQQYTAAQIAMMGGNVDDRATRASGPSKPMEVSEFLNKGVGAALLPRSNQDRKDKEKQKRMRGQSTHSHWKSEAEMVLRQQFDS</sequence>
<comment type="caution">
    <text evidence="3">The sequence shown here is derived from an EMBL/GenBank/DDBJ whole genome shotgun (WGS) entry which is preliminary data.</text>
</comment>
<evidence type="ECO:0000313" key="4">
    <source>
        <dbReference type="Proteomes" id="UP000747399"/>
    </source>
</evidence>
<name>A0A8J4AV33_9CHLO</name>
<organism evidence="3 4">
    <name type="scientific">Volvox africanus</name>
    <dbReference type="NCBI Taxonomy" id="51714"/>
    <lineage>
        <taxon>Eukaryota</taxon>
        <taxon>Viridiplantae</taxon>
        <taxon>Chlorophyta</taxon>
        <taxon>core chlorophytes</taxon>
        <taxon>Chlorophyceae</taxon>
        <taxon>CS clade</taxon>
        <taxon>Chlamydomonadales</taxon>
        <taxon>Volvocaceae</taxon>
        <taxon>Volvox</taxon>
    </lineage>
</organism>
<feature type="region of interest" description="Disordered" evidence="1">
    <location>
        <begin position="1"/>
        <end position="31"/>
    </location>
</feature>
<feature type="compositionally biased region" description="Gly residues" evidence="1">
    <location>
        <begin position="177"/>
        <end position="186"/>
    </location>
</feature>
<feature type="transmembrane region" description="Helical" evidence="2">
    <location>
        <begin position="41"/>
        <end position="67"/>
    </location>
</feature>
<dbReference type="EMBL" id="BNCO01000004">
    <property type="protein sequence ID" value="GIL47731.1"/>
    <property type="molecule type" value="Genomic_DNA"/>
</dbReference>
<dbReference type="Proteomes" id="UP000747399">
    <property type="component" value="Unassembled WGS sequence"/>
</dbReference>
<dbReference type="PANTHER" id="PTHR35321:SF1">
    <property type="entry name" value="OS02G0753200 PROTEIN"/>
    <property type="match status" value="1"/>
</dbReference>
<keyword evidence="2" id="KW-0472">Membrane</keyword>
<keyword evidence="4" id="KW-1185">Reference proteome</keyword>
<dbReference type="InterPro" id="IPR040306">
    <property type="entry name" value="Os02g0753200-like"/>
</dbReference>
<protein>
    <submittedName>
        <fullName evidence="3">Uncharacterized protein</fullName>
    </submittedName>
</protein>
<keyword evidence="2" id="KW-0812">Transmembrane</keyword>
<dbReference type="AlphaFoldDB" id="A0A8J4AV33"/>
<evidence type="ECO:0000256" key="2">
    <source>
        <dbReference type="SAM" id="Phobius"/>
    </source>
</evidence>